<comment type="caution">
    <text evidence="2">The sequence shown here is derived from an EMBL/GenBank/DDBJ whole genome shotgun (WGS) entry which is preliminary data.</text>
</comment>
<dbReference type="RefSeq" id="WP_209665072.1">
    <property type="nucleotide sequence ID" value="NZ_JAGGMS010000001.1"/>
</dbReference>
<organism evidence="2 3">
    <name type="scientific">Amycolatopsis magusensis</name>
    <dbReference type="NCBI Taxonomy" id="882444"/>
    <lineage>
        <taxon>Bacteria</taxon>
        <taxon>Bacillati</taxon>
        <taxon>Actinomycetota</taxon>
        <taxon>Actinomycetes</taxon>
        <taxon>Pseudonocardiales</taxon>
        <taxon>Pseudonocardiaceae</taxon>
        <taxon>Amycolatopsis</taxon>
    </lineage>
</organism>
<dbReference type="EMBL" id="JAGGMS010000001">
    <property type="protein sequence ID" value="MBP2181681.1"/>
    <property type="molecule type" value="Genomic_DNA"/>
</dbReference>
<proteinExistence type="predicted"/>
<dbReference type="Proteomes" id="UP000741013">
    <property type="component" value="Unassembled WGS sequence"/>
</dbReference>
<dbReference type="InterPro" id="IPR036291">
    <property type="entry name" value="NAD(P)-bd_dom_sf"/>
</dbReference>
<dbReference type="InterPro" id="IPR051783">
    <property type="entry name" value="NAD(P)-dependent_oxidoreduct"/>
</dbReference>
<dbReference type="PANTHER" id="PTHR48079:SF6">
    <property type="entry name" value="NAD(P)-BINDING DOMAIN-CONTAINING PROTEIN-RELATED"/>
    <property type="match status" value="1"/>
</dbReference>
<evidence type="ECO:0000313" key="2">
    <source>
        <dbReference type="EMBL" id="MBP2181681.1"/>
    </source>
</evidence>
<evidence type="ECO:0000259" key="1">
    <source>
        <dbReference type="Pfam" id="PF01370"/>
    </source>
</evidence>
<evidence type="ECO:0000313" key="3">
    <source>
        <dbReference type="Proteomes" id="UP000741013"/>
    </source>
</evidence>
<name>A0ABS4PQI0_9PSEU</name>
<dbReference type="Pfam" id="PF01370">
    <property type="entry name" value="Epimerase"/>
    <property type="match status" value="1"/>
</dbReference>
<sequence length="330" mass="35816">MSQVVVTGATGNLGVAVIRALAQEPSVESVRGLARRRPEWRPPKTEFAEADIRTDDLDFTGADAVVHLAWQFQPARSPETTWEANVLGSIRVFEAAARAGVPNLVYSSSIGAYAPGPVDDRVDESWPTHGWPGAAYPREKSYLERYLDAFEQDHPSMRVVRLRPGFVFQRPAAPEQRRLFAGPLVPGQLLRPRLLPFVPDVPGLRVQVIQASDVGDAVRRALLRPVRGAFNLAAEPPLDGRGLASTLGRPLVPVPRAVVRSMVAAAFRLHAVPVDPGLFDTVARLPLMDTGRARDQLGWTPRVGAWDAVGELLAGLHGDGGHPTPPLHDD</sequence>
<dbReference type="InterPro" id="IPR001509">
    <property type="entry name" value="Epimerase_deHydtase"/>
</dbReference>
<dbReference type="PANTHER" id="PTHR48079">
    <property type="entry name" value="PROTEIN YEEZ"/>
    <property type="match status" value="1"/>
</dbReference>
<accession>A0ABS4PQI0</accession>
<reference evidence="2 3" key="1">
    <citation type="submission" date="2021-03" db="EMBL/GenBank/DDBJ databases">
        <title>Sequencing the genomes of 1000 actinobacteria strains.</title>
        <authorList>
            <person name="Klenk H.-P."/>
        </authorList>
    </citation>
    <scope>NUCLEOTIDE SEQUENCE [LARGE SCALE GENOMIC DNA]</scope>
    <source>
        <strain evidence="2 3">DSM 45510</strain>
    </source>
</reference>
<gene>
    <name evidence="2" type="ORF">JOM49_003207</name>
</gene>
<dbReference type="Gene3D" id="3.40.50.720">
    <property type="entry name" value="NAD(P)-binding Rossmann-like Domain"/>
    <property type="match status" value="1"/>
</dbReference>
<keyword evidence="3" id="KW-1185">Reference proteome</keyword>
<protein>
    <submittedName>
        <fullName evidence="2">Nucleoside-diphosphate-sugar epimerase</fullName>
    </submittedName>
</protein>
<feature type="domain" description="NAD-dependent epimerase/dehydratase" evidence="1">
    <location>
        <begin position="4"/>
        <end position="168"/>
    </location>
</feature>
<dbReference type="SUPFAM" id="SSF51735">
    <property type="entry name" value="NAD(P)-binding Rossmann-fold domains"/>
    <property type="match status" value="1"/>
</dbReference>